<feature type="region of interest" description="Disordered" evidence="1">
    <location>
        <begin position="22"/>
        <end position="41"/>
    </location>
</feature>
<accession>A0ABW4LBB0</accession>
<feature type="compositionally biased region" description="Gly residues" evidence="1">
    <location>
        <begin position="181"/>
        <end position="193"/>
    </location>
</feature>
<keyword evidence="3" id="KW-1185">Reference proteome</keyword>
<evidence type="ECO:0008006" key="4">
    <source>
        <dbReference type="Google" id="ProtNLM"/>
    </source>
</evidence>
<proteinExistence type="predicted"/>
<sequence length="551" mass="57117">MSRWTVRAASVVAAALVATSCAPTGPRHGEPVERPEPVVSEPVAPTETVVLSGGSPAALAGQSAATFFDSAPLAVVATPETAVRAGSVGVALGVPVLTADSGEVVSRELARLGTETVLAVGGPDLPRGQDEVDVVEAPADPDALADLTRLDAGTDEIAPRDAVDTLAGLDPSRPVLLDVGGSDGPGGAAGAGNSGDADPTLPATRRPDPPAGDVVVMSTGEPEQAAAVATARAAGAAVQVVPGGDPRASGATVEQTAEHDPEAVVGLGRAFGDDETLSWRAQAAATGAQLPGGGQLALPGRTYVALYGSPGSPELGVLGEQGTEETISRAREVAEDYEDLTDDEVVPTLEVIATVASSASGDDGDYSHEIPVDELRPLVEAAGESGQYVVLDLQPGRTDFLTQAQRYEELLALPHVGLALDPEWRLGPDEEHLEQIGHVDAAEVEEVATWLADLTREEALPQKLFVLHAFRTSMLPDLEQADLDRSELAVLLHADGQGSQSDKESTWNALHRHAPGIAWWGWKNFLDEDSPVLSPEQTMRVAPTPHFISYQ</sequence>
<feature type="compositionally biased region" description="Basic and acidic residues" evidence="1">
    <location>
        <begin position="27"/>
        <end position="36"/>
    </location>
</feature>
<evidence type="ECO:0000256" key="1">
    <source>
        <dbReference type="SAM" id="MobiDB-lite"/>
    </source>
</evidence>
<dbReference type="RefSeq" id="WP_388009843.1">
    <property type="nucleotide sequence ID" value="NZ_JBHUEE010000010.1"/>
</dbReference>
<reference evidence="3" key="1">
    <citation type="journal article" date="2019" name="Int. J. Syst. Evol. Microbiol.">
        <title>The Global Catalogue of Microorganisms (GCM) 10K type strain sequencing project: providing services to taxonomists for standard genome sequencing and annotation.</title>
        <authorList>
            <consortium name="The Broad Institute Genomics Platform"/>
            <consortium name="The Broad Institute Genome Sequencing Center for Infectious Disease"/>
            <person name="Wu L."/>
            <person name="Ma J."/>
        </authorList>
    </citation>
    <scope>NUCLEOTIDE SEQUENCE [LARGE SCALE GENOMIC DNA]</scope>
    <source>
        <strain evidence="3">JCM 17130</strain>
    </source>
</reference>
<evidence type="ECO:0000313" key="3">
    <source>
        <dbReference type="Proteomes" id="UP001597277"/>
    </source>
</evidence>
<protein>
    <recommendedName>
        <fullName evidence="4">Cell wall-binding repeat-containing protein</fullName>
    </recommendedName>
</protein>
<comment type="caution">
    <text evidence="2">The sequence shown here is derived from an EMBL/GenBank/DDBJ whole genome shotgun (WGS) entry which is preliminary data.</text>
</comment>
<dbReference type="EMBL" id="JBHUEE010000010">
    <property type="protein sequence ID" value="MFD1719474.1"/>
    <property type="molecule type" value="Genomic_DNA"/>
</dbReference>
<dbReference type="PROSITE" id="PS51257">
    <property type="entry name" value="PROKAR_LIPOPROTEIN"/>
    <property type="match status" value="1"/>
</dbReference>
<organism evidence="2 3">
    <name type="scientific">Georgenia deserti</name>
    <dbReference type="NCBI Taxonomy" id="2093781"/>
    <lineage>
        <taxon>Bacteria</taxon>
        <taxon>Bacillati</taxon>
        <taxon>Actinomycetota</taxon>
        <taxon>Actinomycetes</taxon>
        <taxon>Micrococcales</taxon>
        <taxon>Bogoriellaceae</taxon>
        <taxon>Georgenia</taxon>
    </lineage>
</organism>
<name>A0ABW4LBB0_9MICO</name>
<evidence type="ECO:0000313" key="2">
    <source>
        <dbReference type="EMBL" id="MFD1719474.1"/>
    </source>
</evidence>
<gene>
    <name evidence="2" type="ORF">ACFSE6_16640</name>
</gene>
<dbReference type="Proteomes" id="UP001597277">
    <property type="component" value="Unassembled WGS sequence"/>
</dbReference>
<feature type="region of interest" description="Disordered" evidence="1">
    <location>
        <begin position="166"/>
        <end position="216"/>
    </location>
</feature>